<dbReference type="GO" id="GO:0006801">
    <property type="term" value="P:superoxide metabolic process"/>
    <property type="evidence" value="ECO:0007669"/>
    <property type="project" value="InterPro"/>
</dbReference>
<dbReference type="AlphaFoldDB" id="A0A9W4T5Q1"/>
<proteinExistence type="predicted"/>
<dbReference type="SUPFAM" id="SSF49329">
    <property type="entry name" value="Cu,Zn superoxide dismutase-like"/>
    <property type="match status" value="1"/>
</dbReference>
<protein>
    <submittedName>
        <fullName evidence="2">17438_t:CDS:1</fullName>
    </submittedName>
</protein>
<reference evidence="2" key="1">
    <citation type="submission" date="2022-08" db="EMBL/GenBank/DDBJ databases">
        <authorList>
            <person name="Kallberg Y."/>
            <person name="Tangrot J."/>
            <person name="Rosling A."/>
        </authorList>
    </citation>
    <scope>NUCLEOTIDE SEQUENCE</scope>
    <source>
        <strain evidence="2">Wild A</strain>
    </source>
</reference>
<evidence type="ECO:0000313" key="3">
    <source>
        <dbReference type="Proteomes" id="UP001153678"/>
    </source>
</evidence>
<dbReference type="Gene3D" id="2.60.40.200">
    <property type="entry name" value="Superoxide dismutase, copper/zinc binding domain"/>
    <property type="match status" value="1"/>
</dbReference>
<dbReference type="InterPro" id="IPR001424">
    <property type="entry name" value="SOD_Cu_Zn_dom"/>
</dbReference>
<dbReference type="InterPro" id="IPR036423">
    <property type="entry name" value="SOD-like_Cu/Zn_dom_sf"/>
</dbReference>
<dbReference type="Pfam" id="PF00080">
    <property type="entry name" value="Sod_Cu"/>
    <property type="match status" value="1"/>
</dbReference>
<dbReference type="Proteomes" id="UP001153678">
    <property type="component" value="Unassembled WGS sequence"/>
</dbReference>
<feature type="domain" description="Superoxide dismutase copper/zinc binding" evidence="1">
    <location>
        <begin position="5"/>
        <end position="93"/>
    </location>
</feature>
<evidence type="ECO:0000259" key="1">
    <source>
        <dbReference type="Pfam" id="PF00080"/>
    </source>
</evidence>
<accession>A0A9W4T5Q1</accession>
<evidence type="ECO:0000313" key="2">
    <source>
        <dbReference type="EMBL" id="CAI2193508.1"/>
    </source>
</evidence>
<gene>
    <name evidence="2" type="ORF">FWILDA_LOCUS16111</name>
</gene>
<organism evidence="2 3">
    <name type="scientific">Funneliformis geosporum</name>
    <dbReference type="NCBI Taxonomy" id="1117311"/>
    <lineage>
        <taxon>Eukaryota</taxon>
        <taxon>Fungi</taxon>
        <taxon>Fungi incertae sedis</taxon>
        <taxon>Mucoromycota</taxon>
        <taxon>Glomeromycotina</taxon>
        <taxon>Glomeromycetes</taxon>
        <taxon>Glomerales</taxon>
        <taxon>Glomeraceae</taxon>
        <taxon>Funneliformis</taxon>
    </lineage>
</organism>
<name>A0A9W4T5Q1_9GLOM</name>
<feature type="non-terminal residue" evidence="2">
    <location>
        <position position="97"/>
    </location>
</feature>
<keyword evidence="3" id="KW-1185">Reference proteome</keyword>
<sequence length="97" mass="10593">MEIVIEIKDGLKYDEKYPYHVHEFAISGNHNCSTAGGHLDPDGFGVEGYVCNSNQLNKCEVGDLSGKYGPLEPNKDGSVSEHIFDHSLKWNGPAGIT</sequence>
<dbReference type="GO" id="GO:0046872">
    <property type="term" value="F:metal ion binding"/>
    <property type="evidence" value="ECO:0007669"/>
    <property type="project" value="InterPro"/>
</dbReference>
<comment type="caution">
    <text evidence="2">The sequence shown here is derived from an EMBL/GenBank/DDBJ whole genome shotgun (WGS) entry which is preliminary data.</text>
</comment>
<dbReference type="OrthoDB" id="159229at2759"/>
<dbReference type="EMBL" id="CAMKVN010009691">
    <property type="protein sequence ID" value="CAI2193508.1"/>
    <property type="molecule type" value="Genomic_DNA"/>
</dbReference>